<dbReference type="InterPro" id="IPR035906">
    <property type="entry name" value="MetI-like_sf"/>
</dbReference>
<dbReference type="PANTHER" id="PTHR30151:SF0">
    <property type="entry name" value="ABC TRANSPORTER PERMEASE PROTEIN MJ0413-RELATED"/>
    <property type="match status" value="1"/>
</dbReference>
<dbReference type="OrthoDB" id="308958at2"/>
<keyword evidence="2 7" id="KW-0813">Transport</keyword>
<protein>
    <submittedName>
        <fullName evidence="9">ABC transporter permease subunit</fullName>
    </submittedName>
</protein>
<evidence type="ECO:0000259" key="8">
    <source>
        <dbReference type="PROSITE" id="PS50928"/>
    </source>
</evidence>
<dbReference type="AlphaFoldDB" id="A0A415NYR0"/>
<dbReference type="GO" id="GO:0055085">
    <property type="term" value="P:transmembrane transport"/>
    <property type="evidence" value="ECO:0007669"/>
    <property type="project" value="InterPro"/>
</dbReference>
<dbReference type="EMBL" id="QRPK01000108">
    <property type="protein sequence ID" value="RHM05506.1"/>
    <property type="molecule type" value="Genomic_DNA"/>
</dbReference>
<evidence type="ECO:0000256" key="1">
    <source>
        <dbReference type="ARBA" id="ARBA00004651"/>
    </source>
</evidence>
<keyword evidence="6 7" id="KW-0472">Membrane</keyword>
<dbReference type="PROSITE" id="PS50928">
    <property type="entry name" value="ABC_TM1"/>
    <property type="match status" value="1"/>
</dbReference>
<dbReference type="Gene3D" id="1.10.3720.10">
    <property type="entry name" value="MetI-like"/>
    <property type="match status" value="1"/>
</dbReference>
<dbReference type="CDD" id="cd06261">
    <property type="entry name" value="TM_PBP2"/>
    <property type="match status" value="1"/>
</dbReference>
<feature type="domain" description="ABC transmembrane type-1" evidence="8">
    <location>
        <begin position="49"/>
        <end position="233"/>
    </location>
</feature>
<evidence type="ECO:0000256" key="7">
    <source>
        <dbReference type="RuleBase" id="RU363032"/>
    </source>
</evidence>
<dbReference type="InterPro" id="IPR000515">
    <property type="entry name" value="MetI-like"/>
</dbReference>
<keyword evidence="10" id="KW-1185">Reference proteome</keyword>
<dbReference type="RefSeq" id="WP_022420452.1">
    <property type="nucleotide sequence ID" value="NZ_CAUFDR010000064.1"/>
</dbReference>
<name>A0A415NYR0_9FIRM</name>
<comment type="similarity">
    <text evidence="7">Belongs to the binding-protein-dependent transport system permease family.</text>
</comment>
<comment type="subcellular location">
    <subcellularLocation>
        <location evidence="1 7">Cell membrane</location>
        <topology evidence="1 7">Multi-pass membrane protein</topology>
    </subcellularLocation>
</comment>
<evidence type="ECO:0000256" key="3">
    <source>
        <dbReference type="ARBA" id="ARBA00022475"/>
    </source>
</evidence>
<dbReference type="PANTHER" id="PTHR30151">
    <property type="entry name" value="ALKANE SULFONATE ABC TRANSPORTER-RELATED, MEMBRANE SUBUNIT"/>
    <property type="match status" value="1"/>
</dbReference>
<feature type="transmembrane region" description="Helical" evidence="7">
    <location>
        <begin position="215"/>
        <end position="239"/>
    </location>
</feature>
<accession>A0A415NYR0</accession>
<keyword evidence="3" id="KW-1003">Cell membrane</keyword>
<evidence type="ECO:0000256" key="2">
    <source>
        <dbReference type="ARBA" id="ARBA00022448"/>
    </source>
</evidence>
<evidence type="ECO:0000256" key="5">
    <source>
        <dbReference type="ARBA" id="ARBA00022989"/>
    </source>
</evidence>
<feature type="transmembrane region" description="Helical" evidence="7">
    <location>
        <begin position="175"/>
        <end position="195"/>
    </location>
</feature>
<evidence type="ECO:0000313" key="9">
    <source>
        <dbReference type="EMBL" id="RHM05506.1"/>
    </source>
</evidence>
<evidence type="ECO:0000313" key="10">
    <source>
        <dbReference type="Proteomes" id="UP000284868"/>
    </source>
</evidence>
<sequence>MKKYRTISSVFVLFILWQLIAAQMNNDFLFPYPYDVINRMLEQLVDPSFYQNVALTIIRSSLGLCFAFGLAFLCAYASYHSTVFYDLFYPILLLTRSVPNVAYIIIVLVWFGSEKSSAIVSFLIIFPTIFASLYHGLRYMDENLSKVLQLYPEKTSYRLWKVYIPLLKTEMISSFSNGLSLTFKVGVMAEILGQVQFGIGRQLNLCRITSDMVGIFAWTLWIILILLSIELLVHSIFYLHRKKQAD</sequence>
<dbReference type="SUPFAM" id="SSF161098">
    <property type="entry name" value="MetI-like"/>
    <property type="match status" value="1"/>
</dbReference>
<dbReference type="Pfam" id="PF00528">
    <property type="entry name" value="BPD_transp_1"/>
    <property type="match status" value="1"/>
</dbReference>
<comment type="caution">
    <text evidence="9">The sequence shown here is derived from an EMBL/GenBank/DDBJ whole genome shotgun (WGS) entry which is preliminary data.</text>
</comment>
<keyword evidence="4 7" id="KW-0812">Transmembrane</keyword>
<dbReference type="GO" id="GO:0005886">
    <property type="term" value="C:plasma membrane"/>
    <property type="evidence" value="ECO:0007669"/>
    <property type="project" value="UniProtKB-SubCell"/>
</dbReference>
<feature type="transmembrane region" description="Helical" evidence="7">
    <location>
        <begin position="49"/>
        <end position="75"/>
    </location>
</feature>
<evidence type="ECO:0000256" key="4">
    <source>
        <dbReference type="ARBA" id="ARBA00022692"/>
    </source>
</evidence>
<proteinExistence type="inferred from homology"/>
<feature type="transmembrane region" description="Helical" evidence="7">
    <location>
        <begin position="117"/>
        <end position="137"/>
    </location>
</feature>
<keyword evidence="5 7" id="KW-1133">Transmembrane helix</keyword>
<gene>
    <name evidence="9" type="ORF">DWZ83_10440</name>
</gene>
<reference evidence="9 10" key="1">
    <citation type="submission" date="2018-08" db="EMBL/GenBank/DDBJ databases">
        <title>A genome reference for cultivated species of the human gut microbiota.</title>
        <authorList>
            <person name="Zou Y."/>
            <person name="Xue W."/>
            <person name="Luo G."/>
        </authorList>
    </citation>
    <scope>NUCLEOTIDE SEQUENCE [LARGE SCALE GENOMIC DNA]</scope>
    <source>
        <strain evidence="9 10">AF35-6BH</strain>
    </source>
</reference>
<feature type="transmembrane region" description="Helical" evidence="7">
    <location>
        <begin position="87"/>
        <end position="111"/>
    </location>
</feature>
<evidence type="ECO:0000256" key="6">
    <source>
        <dbReference type="ARBA" id="ARBA00023136"/>
    </source>
</evidence>
<organism evidence="9 10">
    <name type="scientific">Amedibacillus dolichus</name>
    <dbReference type="NCBI Taxonomy" id="31971"/>
    <lineage>
        <taxon>Bacteria</taxon>
        <taxon>Bacillati</taxon>
        <taxon>Bacillota</taxon>
        <taxon>Erysipelotrichia</taxon>
        <taxon>Erysipelotrichales</taxon>
        <taxon>Erysipelotrichaceae</taxon>
        <taxon>Amedibacillus</taxon>
    </lineage>
</organism>
<dbReference type="Proteomes" id="UP000284868">
    <property type="component" value="Unassembled WGS sequence"/>
</dbReference>